<dbReference type="EMBL" id="QJUL01000069">
    <property type="protein sequence ID" value="TBU84421.1"/>
    <property type="molecule type" value="Genomic_DNA"/>
</dbReference>
<dbReference type="PANTHER" id="PTHR43709">
    <property type="entry name" value="ACONITATE ISOMERASE-RELATED"/>
    <property type="match status" value="1"/>
</dbReference>
<evidence type="ECO:0000313" key="4">
    <source>
        <dbReference type="Proteomes" id="UP000293172"/>
    </source>
</evidence>
<name>A0A4Q9QST6_9GAMM</name>
<protein>
    <submittedName>
        <fullName evidence="3">PrpF protein</fullName>
    </submittedName>
</protein>
<evidence type="ECO:0000256" key="2">
    <source>
        <dbReference type="ARBA" id="ARBA00023235"/>
    </source>
</evidence>
<dbReference type="Pfam" id="PF04303">
    <property type="entry name" value="PrpF"/>
    <property type="match status" value="1"/>
</dbReference>
<dbReference type="SUPFAM" id="SSF54506">
    <property type="entry name" value="Diaminopimelate epimerase-like"/>
    <property type="match status" value="2"/>
</dbReference>
<organism evidence="3 4">
    <name type="scientific">Phytopseudomonas dryadis</name>
    <dbReference type="NCBI Taxonomy" id="2487520"/>
    <lineage>
        <taxon>Bacteria</taxon>
        <taxon>Pseudomonadati</taxon>
        <taxon>Pseudomonadota</taxon>
        <taxon>Gammaproteobacteria</taxon>
        <taxon>Pseudomonadales</taxon>
        <taxon>Pseudomonadaceae</taxon>
        <taxon>Phytopseudomonas</taxon>
    </lineage>
</organism>
<dbReference type="InterPro" id="IPR007400">
    <property type="entry name" value="PrpF-like"/>
</dbReference>
<evidence type="ECO:0000256" key="1">
    <source>
        <dbReference type="ARBA" id="ARBA00007673"/>
    </source>
</evidence>
<comment type="similarity">
    <text evidence="1">Belongs to the PrpF family.</text>
</comment>
<dbReference type="GO" id="GO:0016853">
    <property type="term" value="F:isomerase activity"/>
    <property type="evidence" value="ECO:0007669"/>
    <property type="project" value="UniProtKB-KW"/>
</dbReference>
<dbReference type="Gene3D" id="3.10.310.10">
    <property type="entry name" value="Diaminopimelate Epimerase, Chain A, domain 1"/>
    <property type="match status" value="2"/>
</dbReference>
<keyword evidence="2" id="KW-0413">Isomerase</keyword>
<gene>
    <name evidence="3" type="ORF">DNK44_25310</name>
</gene>
<dbReference type="PANTHER" id="PTHR43709:SF2">
    <property type="entry name" value="DUF453 DOMAIN PROTEIN (AFU_ORTHOLOGUE AFUA_6G00360)"/>
    <property type="match status" value="1"/>
</dbReference>
<dbReference type="AlphaFoldDB" id="A0A4Q9QST6"/>
<dbReference type="Proteomes" id="UP000293172">
    <property type="component" value="Unassembled WGS sequence"/>
</dbReference>
<dbReference type="OrthoDB" id="9779763at2"/>
<accession>A0A4Q9QST6</accession>
<comment type="caution">
    <text evidence="3">The sequence shown here is derived from an EMBL/GenBank/DDBJ whole genome shotgun (WGS) entry which is preliminary data.</text>
</comment>
<reference evidence="3 4" key="1">
    <citation type="submission" date="2018-06" db="EMBL/GenBank/DDBJ databases">
        <title>Three novel Pseudomonas species isolated from symptomatic oak.</title>
        <authorList>
            <person name="Bueno-Gonzalez V."/>
            <person name="Brady C."/>
        </authorList>
    </citation>
    <scope>NUCLEOTIDE SEQUENCE [LARGE SCALE GENOMIC DNA]</scope>
    <source>
        <strain evidence="3 4">P6B</strain>
    </source>
</reference>
<evidence type="ECO:0000313" key="3">
    <source>
        <dbReference type="EMBL" id="TBU84421.1"/>
    </source>
</evidence>
<sequence length="419" mass="44555">MASIRSEPQEPAPVFQASDFRPRLRAGVLEYPVHHVRGGTSTGLVLWEGFAPREAALREELLRHLLGVPLSGRQPGNRQITGLGRGTPTSNKVFFADWETGAEGGRLVSTLAQLANEHADVDWSVNCGNLSSALPLWALDAGLLGDPGEGDHDILIRNTNTGVISTARIGRDRSGTLRSARIPGVEGEFPAVDLFLHEPVGAKTGRLLPTGVAQERIEGYAVSCVDVAVPMVIAAARDFGKTAHEPIQQLQADERFMAALRRVWVQAGLRMGLKRRDGQAMSAEELARSETQPKVCIVGAPAHGGHLAVRYFTPQSGHASLAVSGACCLAAAALIPGSVAWQVAEGLASPGTDFADIEVAIENPAGLLATTVVARQLDAELQIRSAAYRRNAQILLRGHMPLYRASAELVAALAAVTER</sequence>
<proteinExistence type="inferred from homology"/>